<evidence type="ECO:0000256" key="2">
    <source>
        <dbReference type="ARBA" id="ARBA00022737"/>
    </source>
</evidence>
<dbReference type="InterPro" id="IPR035897">
    <property type="entry name" value="Toll_tir_struct_dom_sf"/>
</dbReference>
<dbReference type="Pfam" id="PF07725">
    <property type="entry name" value="LRR_3"/>
    <property type="match status" value="1"/>
</dbReference>
<sequence length="858" mass="96197">MASSSTSSLTLPSSSSTHRWKYDAFLSFRGEDTRKNFTAHLHAALCQKGINTFKDNLLLRGEKISAGLLQAMKNRGFPSSFFPKTMLLQVGVWMNLQRFLSVSKKGDIQLYRFSITWIPPIYKHPTEDFKQLCHHTVDYTGSLPLALKVLGEDKDFVIKVLENFFPASEIGNLVDKSLITISDNKLYMHDLLQEMGWEIVRQESIKDPGKRSRLQVHEDIHDVLTTNKGTEAVEGMVFDLSASKELNLSVDAFAKMNKLRLLRFYNFQFYGRSEYLSKKELIASTHDAWRWMGYDNSPYNDSKLHLSIDFKFPSNNLRSLHWHGYPLKSLPSNFHPEKLVELNMCYSLLKQLWEGKKENNSEWLYKFGQASPIHWALKELIFPNLEGCSKLEKFPEVVQGNLENLSRISFEGTAIRELPSSIGSLNRLVLLNLRNCEKLASLPQSICELISLQTLTLSGCSKLKKLPDDLGRLQCLAELNVDGTGIKEVTSSINLLTNLEALSLAGCKGGGSKSRNLISFRSSPAAPLQLPFLSGLYSLKSLNLSDCNLLEGALPTDLSSLSSLENLYLDKNSFITLPASLSRLSRLKRLTLEHCKSLRSLPELPSSIEYLNAHSCASLETLSCSSSTYTSKLGDLRFNFTNCFRLGENQGSDIVETILEGTQLASSMAKLLEPDERSLLQHGYQALVQGSRIPKWFTHRSEGSKVIAELPPHWYNTKLMGLAACVVFNFKGAVDGYLGTFPLACFLDGHYATLSDHNSLWTSSIIESDHTWFAYISRAELEAPYPPWFGELSDYMLASFLFLVPEGAVTSDDEVTSHGEVKKCGVRIVYEEDGKYDGCSFPFSTMWPGDGDGDGGVF</sequence>
<dbReference type="Proteomes" id="UP000288805">
    <property type="component" value="Unassembled WGS sequence"/>
</dbReference>
<dbReference type="GO" id="GO:0007165">
    <property type="term" value="P:signal transduction"/>
    <property type="evidence" value="ECO:0007669"/>
    <property type="project" value="InterPro"/>
</dbReference>
<proteinExistence type="predicted"/>
<dbReference type="PANTHER" id="PTHR11017">
    <property type="entry name" value="LEUCINE-RICH REPEAT-CONTAINING PROTEIN"/>
    <property type="match status" value="1"/>
</dbReference>
<dbReference type="InterPro" id="IPR003591">
    <property type="entry name" value="Leu-rich_rpt_typical-subtyp"/>
</dbReference>
<reference evidence="5 6" key="1">
    <citation type="journal article" date="2018" name="PLoS Genet.">
        <title>Population sequencing reveals clonal diversity and ancestral inbreeding in the grapevine cultivar Chardonnay.</title>
        <authorList>
            <person name="Roach M.J."/>
            <person name="Johnson D.L."/>
            <person name="Bohlmann J."/>
            <person name="van Vuuren H.J."/>
            <person name="Jones S.J."/>
            <person name="Pretorius I.S."/>
            <person name="Schmidt S.A."/>
            <person name="Borneman A.R."/>
        </authorList>
    </citation>
    <scope>NUCLEOTIDE SEQUENCE [LARGE SCALE GENOMIC DNA]</scope>
    <source>
        <strain evidence="6">cv. Chardonnay</strain>
        <tissue evidence="5">Leaf</tissue>
    </source>
</reference>
<comment type="caution">
    <text evidence="5">The sequence shown here is derived from an EMBL/GenBank/DDBJ whole genome shotgun (WGS) entry which is preliminary data.</text>
</comment>
<dbReference type="GO" id="GO:0006952">
    <property type="term" value="P:defense response"/>
    <property type="evidence" value="ECO:0007669"/>
    <property type="project" value="InterPro"/>
</dbReference>
<keyword evidence="1" id="KW-0433">Leucine-rich repeat</keyword>
<dbReference type="Gene3D" id="3.40.50.10140">
    <property type="entry name" value="Toll/interleukin-1 receptor homology (TIR) domain"/>
    <property type="match status" value="1"/>
</dbReference>
<gene>
    <name evidence="5" type="primary">DSC1_70</name>
    <name evidence="5" type="ORF">CK203_031591</name>
</gene>
<dbReference type="Pfam" id="PF23282">
    <property type="entry name" value="WHD_ROQ1"/>
    <property type="match status" value="1"/>
</dbReference>
<dbReference type="InterPro" id="IPR032675">
    <property type="entry name" value="LRR_dom_sf"/>
</dbReference>
<evidence type="ECO:0000313" key="5">
    <source>
        <dbReference type="EMBL" id="RVW95727.1"/>
    </source>
</evidence>
<dbReference type="Gene3D" id="3.80.10.10">
    <property type="entry name" value="Ribonuclease Inhibitor"/>
    <property type="match status" value="2"/>
</dbReference>
<dbReference type="InterPro" id="IPR044974">
    <property type="entry name" value="Disease_R_plants"/>
</dbReference>
<evidence type="ECO:0000313" key="6">
    <source>
        <dbReference type="Proteomes" id="UP000288805"/>
    </source>
</evidence>
<dbReference type="Pfam" id="PF23286">
    <property type="entry name" value="LRR_13"/>
    <property type="match status" value="1"/>
</dbReference>
<dbReference type="SUPFAM" id="SSF52200">
    <property type="entry name" value="Toll/Interleukin receptor TIR domain"/>
    <property type="match status" value="1"/>
</dbReference>
<dbReference type="Pfam" id="PF20160">
    <property type="entry name" value="C-JID"/>
    <property type="match status" value="1"/>
</dbReference>
<dbReference type="Pfam" id="PF01582">
    <property type="entry name" value="TIR"/>
    <property type="match status" value="1"/>
</dbReference>
<evidence type="ECO:0000259" key="4">
    <source>
        <dbReference type="PROSITE" id="PS50104"/>
    </source>
</evidence>
<organism evidence="5 6">
    <name type="scientific">Vitis vinifera</name>
    <name type="common">Grape</name>
    <dbReference type="NCBI Taxonomy" id="29760"/>
    <lineage>
        <taxon>Eukaryota</taxon>
        <taxon>Viridiplantae</taxon>
        <taxon>Streptophyta</taxon>
        <taxon>Embryophyta</taxon>
        <taxon>Tracheophyta</taxon>
        <taxon>Spermatophyta</taxon>
        <taxon>Magnoliopsida</taxon>
        <taxon>eudicotyledons</taxon>
        <taxon>Gunneridae</taxon>
        <taxon>Pentapetalae</taxon>
        <taxon>rosids</taxon>
        <taxon>Vitales</taxon>
        <taxon>Vitaceae</taxon>
        <taxon>Viteae</taxon>
        <taxon>Vitis</taxon>
    </lineage>
</organism>
<protein>
    <submittedName>
        <fullName evidence="5">Disease resistance-like protein DSC1</fullName>
    </submittedName>
</protein>
<keyword evidence="3" id="KW-0611">Plant defense</keyword>
<evidence type="ECO:0000256" key="3">
    <source>
        <dbReference type="ARBA" id="ARBA00022821"/>
    </source>
</evidence>
<dbReference type="PANTHER" id="PTHR11017:SF573">
    <property type="entry name" value="ADP-RIBOSYL CYCLASE_CYCLIC ADP-RIBOSE HYDROLASE"/>
    <property type="match status" value="1"/>
</dbReference>
<dbReference type="AlphaFoldDB" id="A0A438IGD2"/>
<accession>A0A438IGD2</accession>
<dbReference type="InterPro" id="IPR058546">
    <property type="entry name" value="RPS4B/Roq1-like_LRR"/>
</dbReference>
<dbReference type="SUPFAM" id="SSF52058">
    <property type="entry name" value="L domain-like"/>
    <property type="match status" value="1"/>
</dbReference>
<evidence type="ECO:0000256" key="1">
    <source>
        <dbReference type="ARBA" id="ARBA00022614"/>
    </source>
</evidence>
<dbReference type="SMART" id="SM00369">
    <property type="entry name" value="LRR_TYP"/>
    <property type="match status" value="3"/>
</dbReference>
<name>A0A438IGD2_VITVI</name>
<dbReference type="InterPro" id="IPR000157">
    <property type="entry name" value="TIR_dom"/>
</dbReference>
<feature type="domain" description="TIR" evidence="4">
    <location>
        <begin position="20"/>
        <end position="161"/>
    </location>
</feature>
<dbReference type="PROSITE" id="PS50104">
    <property type="entry name" value="TIR"/>
    <property type="match status" value="1"/>
</dbReference>
<dbReference type="EMBL" id="QGNW01000112">
    <property type="protein sequence ID" value="RVW95727.1"/>
    <property type="molecule type" value="Genomic_DNA"/>
</dbReference>
<dbReference type="InterPro" id="IPR058192">
    <property type="entry name" value="WHD_ROQ1-like"/>
</dbReference>
<dbReference type="InterPro" id="IPR045344">
    <property type="entry name" value="C-JID"/>
</dbReference>
<keyword evidence="2" id="KW-0677">Repeat</keyword>
<dbReference type="InterPro" id="IPR011713">
    <property type="entry name" value="Leu-rich_rpt_3"/>
</dbReference>